<sequence>MGGGCLPCPAGGFYQDKVGTVPNEAGDISCQICNPGTYVPLGSGNSSKSCQVCPEGTNKTRYAGFRACFCLDNYYRKDRFGKCLICPQDGVNCSGDIVQLLQGFYWHWTSSNIELYEQFKSNLQIFNDSYDREASSFNASLPMIHKCPVKENCINNASEVEGNCRKGHHGWMCTVCEDGYIKLVGFCKECSSPLMAFLDIVIYLAPLIIYLLGNYFSCYQLTSLFLVHFNIIAAAVVVTEDISDAIFVLISVLNTIFALLVAGHTIIKCLVNQMTCCHLYRAEVTSNELSRESLTFSSLSTEVVDISE</sequence>
<dbReference type="SUPFAM" id="SSF57184">
    <property type="entry name" value="Growth factor receptor domain"/>
    <property type="match status" value="1"/>
</dbReference>
<feature type="transmembrane region" description="Helical" evidence="1">
    <location>
        <begin position="194"/>
        <end position="212"/>
    </location>
</feature>
<evidence type="ECO:0008006" key="4">
    <source>
        <dbReference type="Google" id="ProtNLM"/>
    </source>
</evidence>
<dbReference type="Proteomes" id="UP001152320">
    <property type="component" value="Chromosome 23"/>
</dbReference>
<dbReference type="OrthoDB" id="10062356at2759"/>
<name>A0A9Q0YD75_HOLLE</name>
<comment type="caution">
    <text evidence="2">The sequence shown here is derived from an EMBL/GenBank/DDBJ whole genome shotgun (WGS) entry which is preliminary data.</text>
</comment>
<feature type="transmembrane region" description="Helical" evidence="1">
    <location>
        <begin position="245"/>
        <end position="271"/>
    </location>
</feature>
<dbReference type="SMART" id="SM01411">
    <property type="entry name" value="Ephrin_rec_like"/>
    <property type="match status" value="1"/>
</dbReference>
<keyword evidence="1" id="KW-0472">Membrane</keyword>
<keyword evidence="1" id="KW-1133">Transmembrane helix</keyword>
<evidence type="ECO:0000256" key="1">
    <source>
        <dbReference type="SAM" id="Phobius"/>
    </source>
</evidence>
<dbReference type="InterPro" id="IPR009030">
    <property type="entry name" value="Growth_fac_rcpt_cys_sf"/>
</dbReference>
<feature type="transmembrane region" description="Helical" evidence="1">
    <location>
        <begin position="219"/>
        <end position="239"/>
    </location>
</feature>
<accession>A0A9Q0YD75</accession>
<organism evidence="2 3">
    <name type="scientific">Holothuria leucospilota</name>
    <name type="common">Black long sea cucumber</name>
    <name type="synonym">Mertensiothuria leucospilota</name>
    <dbReference type="NCBI Taxonomy" id="206669"/>
    <lineage>
        <taxon>Eukaryota</taxon>
        <taxon>Metazoa</taxon>
        <taxon>Echinodermata</taxon>
        <taxon>Eleutherozoa</taxon>
        <taxon>Echinozoa</taxon>
        <taxon>Holothuroidea</taxon>
        <taxon>Aspidochirotacea</taxon>
        <taxon>Aspidochirotida</taxon>
        <taxon>Holothuriidae</taxon>
        <taxon>Holothuria</taxon>
    </lineage>
</organism>
<protein>
    <recommendedName>
        <fullName evidence="4">Tyrosine-protein kinase ephrin type A/B receptor-like domain-containing protein</fullName>
    </recommendedName>
</protein>
<evidence type="ECO:0000313" key="2">
    <source>
        <dbReference type="EMBL" id="KAJ8020125.1"/>
    </source>
</evidence>
<gene>
    <name evidence="2" type="ORF">HOLleu_41991</name>
</gene>
<dbReference type="EMBL" id="JAIZAY010000023">
    <property type="protein sequence ID" value="KAJ8020125.1"/>
    <property type="molecule type" value="Genomic_DNA"/>
</dbReference>
<keyword evidence="3" id="KW-1185">Reference proteome</keyword>
<dbReference type="Gene3D" id="2.10.50.10">
    <property type="entry name" value="Tumor Necrosis Factor Receptor, subunit A, domain 2"/>
    <property type="match status" value="1"/>
</dbReference>
<keyword evidence="1" id="KW-0812">Transmembrane</keyword>
<proteinExistence type="predicted"/>
<reference evidence="2" key="1">
    <citation type="submission" date="2021-10" db="EMBL/GenBank/DDBJ databases">
        <title>Tropical sea cucumber genome reveals ecological adaptation and Cuvierian tubules defense mechanism.</title>
        <authorList>
            <person name="Chen T."/>
        </authorList>
    </citation>
    <scope>NUCLEOTIDE SEQUENCE</scope>
    <source>
        <strain evidence="2">Nanhai2018</strain>
        <tissue evidence="2">Muscle</tissue>
    </source>
</reference>
<dbReference type="AlphaFoldDB" id="A0A9Q0YD75"/>
<evidence type="ECO:0000313" key="3">
    <source>
        <dbReference type="Proteomes" id="UP001152320"/>
    </source>
</evidence>